<sequence length="148" mass="17070">MRLNETTNPYRTPVSLPTNRSRVSELTRLFRRLPLVRYFAFRRGDVVIVDGIAFYVDPKDSSRIFAASPSAKNTDDRLELVIAESIRALPCLFSRRPGLKRLVHGRIFVVRLIGSYAEARGIIIREHSLDWETVSQRIQDGDKPWQDD</sequence>
<comment type="caution">
    <text evidence="1">The sequence shown here is derived from an EMBL/GenBank/DDBJ whole genome shotgun (WGS) entry which is preliminary data.</text>
</comment>
<proteinExistence type="predicted"/>
<keyword evidence="2" id="KW-1185">Reference proteome</keyword>
<name>A0ABP9VJ12_9BACT</name>
<gene>
    <name evidence="1" type="ORF">Rcae01_00004</name>
</gene>
<protein>
    <submittedName>
        <fullName evidence="1">Uncharacterized protein</fullName>
    </submittedName>
</protein>
<evidence type="ECO:0000313" key="1">
    <source>
        <dbReference type="EMBL" id="GAA5504565.1"/>
    </source>
</evidence>
<dbReference type="EMBL" id="BAABRO010000001">
    <property type="protein sequence ID" value="GAA5504565.1"/>
    <property type="molecule type" value="Genomic_DNA"/>
</dbReference>
<organism evidence="1 2">
    <name type="scientific">Novipirellula caenicola</name>
    <dbReference type="NCBI Taxonomy" id="1536901"/>
    <lineage>
        <taxon>Bacteria</taxon>
        <taxon>Pseudomonadati</taxon>
        <taxon>Planctomycetota</taxon>
        <taxon>Planctomycetia</taxon>
        <taxon>Pirellulales</taxon>
        <taxon>Pirellulaceae</taxon>
        <taxon>Novipirellula</taxon>
    </lineage>
</organism>
<reference evidence="1 2" key="1">
    <citation type="submission" date="2024-02" db="EMBL/GenBank/DDBJ databases">
        <title>Rhodopirellula caenicola NBRC 110016.</title>
        <authorList>
            <person name="Ichikawa N."/>
            <person name="Katano-Makiyama Y."/>
            <person name="Hidaka K."/>
        </authorList>
    </citation>
    <scope>NUCLEOTIDE SEQUENCE [LARGE SCALE GENOMIC DNA]</scope>
    <source>
        <strain evidence="1 2">NBRC 110016</strain>
    </source>
</reference>
<accession>A0ABP9VJ12</accession>
<evidence type="ECO:0000313" key="2">
    <source>
        <dbReference type="Proteomes" id="UP001416858"/>
    </source>
</evidence>
<dbReference type="Proteomes" id="UP001416858">
    <property type="component" value="Unassembled WGS sequence"/>
</dbReference>